<evidence type="ECO:0000256" key="1">
    <source>
        <dbReference type="SAM" id="MobiDB-lite"/>
    </source>
</evidence>
<dbReference type="AlphaFoldDB" id="A0A147BLQ8"/>
<reference evidence="2" key="1">
    <citation type="journal article" date="2018" name="PLoS Negl. Trop. Dis.">
        <title>Sialome diversity of ticks revealed by RNAseq of single tick salivary glands.</title>
        <authorList>
            <person name="Perner J."/>
            <person name="Kropackova S."/>
            <person name="Kopacek P."/>
            <person name="Ribeiro J.M."/>
        </authorList>
    </citation>
    <scope>NUCLEOTIDE SEQUENCE</scope>
    <source>
        <strain evidence="2">Siblings of single egg batch collected in Ceske Budejovice</strain>
        <tissue evidence="2">Salivary glands</tissue>
    </source>
</reference>
<feature type="compositionally biased region" description="Basic and acidic residues" evidence="1">
    <location>
        <begin position="182"/>
        <end position="206"/>
    </location>
</feature>
<dbReference type="PANTHER" id="PTHR33198:SF20">
    <property type="entry name" value="RETROTRANSPOSON GAG DOMAIN-CONTAINING PROTEIN"/>
    <property type="match status" value="1"/>
</dbReference>
<organism evidence="2">
    <name type="scientific">Ixodes ricinus</name>
    <name type="common">Common tick</name>
    <name type="synonym">Acarus ricinus</name>
    <dbReference type="NCBI Taxonomy" id="34613"/>
    <lineage>
        <taxon>Eukaryota</taxon>
        <taxon>Metazoa</taxon>
        <taxon>Ecdysozoa</taxon>
        <taxon>Arthropoda</taxon>
        <taxon>Chelicerata</taxon>
        <taxon>Arachnida</taxon>
        <taxon>Acari</taxon>
        <taxon>Parasitiformes</taxon>
        <taxon>Ixodida</taxon>
        <taxon>Ixodoidea</taxon>
        <taxon>Ixodidae</taxon>
        <taxon>Ixodinae</taxon>
        <taxon>Ixodes</taxon>
    </lineage>
</organism>
<dbReference type="PANTHER" id="PTHR33198">
    <property type="entry name" value="ANK_REP_REGION DOMAIN-CONTAINING PROTEIN-RELATED"/>
    <property type="match status" value="1"/>
</dbReference>
<proteinExistence type="predicted"/>
<dbReference type="EMBL" id="GEGO01003681">
    <property type="protein sequence ID" value="JAR91723.1"/>
    <property type="molecule type" value="Transcribed_RNA"/>
</dbReference>
<feature type="compositionally biased region" description="Low complexity" evidence="1">
    <location>
        <begin position="215"/>
        <end position="231"/>
    </location>
</feature>
<feature type="non-terminal residue" evidence="2">
    <location>
        <position position="1"/>
    </location>
</feature>
<evidence type="ECO:0000313" key="2">
    <source>
        <dbReference type="EMBL" id="JAR91723.1"/>
    </source>
</evidence>
<feature type="region of interest" description="Disordered" evidence="1">
    <location>
        <begin position="173"/>
        <end position="244"/>
    </location>
</feature>
<name>A0A147BLQ8_IXORI</name>
<protein>
    <submittedName>
        <fullName evidence="2">Putative tick transposon</fullName>
    </submittedName>
</protein>
<accession>A0A147BLQ8</accession>
<sequence length="325" mass="36265">ATGAPKYPVKRRKGMLLNCLGEAGQQIYDSLPTPDPAVDQALASLAAAGGEQGVRATPNVYKETIELLEAEFTQPTNVTLLQLQFYLRRQREVESFHDFLSALRTLAVQANFGGRAQDCIRKQFMIGVVSTEIQERMVLDAALPFDVVMRTVMNLERSRREVREWANVTASTSSGQTCQVTERSESRVEARRLSGERQFEVREGHSPGRTLRQTPHQSSPPQRSYYQSSPPFTLRASSRPLARRGAISSDTYTARGLEPCATCGGSGRNAYSCRQQQHGQASDHRRDFKVLFNLSRDGSKNLQASRQPDNFRRTRVCTNCGNGPH</sequence>